<evidence type="ECO:0000256" key="2">
    <source>
        <dbReference type="ARBA" id="ARBA00009306"/>
    </source>
</evidence>
<evidence type="ECO:0000256" key="9">
    <source>
        <dbReference type="RuleBase" id="RU363032"/>
    </source>
</evidence>
<evidence type="ECO:0000259" key="10">
    <source>
        <dbReference type="PROSITE" id="PS50928"/>
    </source>
</evidence>
<feature type="transmembrane region" description="Helical" evidence="9">
    <location>
        <begin position="124"/>
        <end position="142"/>
    </location>
</feature>
<dbReference type="Gene3D" id="1.10.3720.10">
    <property type="entry name" value="MetI-like"/>
    <property type="match status" value="1"/>
</dbReference>
<comment type="function">
    <text evidence="8">Probably part of an ABC transporter complex. Probably responsible for the translocation of the substrate across the membrane.</text>
</comment>
<keyword evidence="5 9" id="KW-0812">Transmembrane</keyword>
<dbReference type="GO" id="GO:0010438">
    <property type="term" value="P:cellular response to sulfur starvation"/>
    <property type="evidence" value="ECO:0007669"/>
    <property type="project" value="TreeGrafter"/>
</dbReference>
<keyword evidence="3 9" id="KW-0813">Transport</keyword>
<dbReference type="InterPro" id="IPR035906">
    <property type="entry name" value="MetI-like_sf"/>
</dbReference>
<evidence type="ECO:0000256" key="6">
    <source>
        <dbReference type="ARBA" id="ARBA00022989"/>
    </source>
</evidence>
<keyword evidence="4" id="KW-1003">Cell membrane</keyword>
<dbReference type="CDD" id="cd06261">
    <property type="entry name" value="TM_PBP2"/>
    <property type="match status" value="1"/>
</dbReference>
<dbReference type="GO" id="GO:0005886">
    <property type="term" value="C:plasma membrane"/>
    <property type="evidence" value="ECO:0007669"/>
    <property type="project" value="UniProtKB-SubCell"/>
</dbReference>
<evidence type="ECO:0000313" key="11">
    <source>
        <dbReference type="EMBL" id="BAF89162.1"/>
    </source>
</evidence>
<reference evidence="11 12" key="4">
    <citation type="journal article" date="2009" name="Appl. Environ. Microbiol.">
        <title>Comparative genome-wide transcriptional profiling of Azorhizobium caulinodans ORS571 grown under free-living and symbiotic conditions.</title>
        <authorList>
            <person name="Tsukada S."/>
            <person name="Aono T."/>
            <person name="Akiba N."/>
            <person name="Lee KB."/>
            <person name="Liu CT."/>
            <person name="Toyazaki H."/>
            <person name="Oyaizu H."/>
        </authorList>
    </citation>
    <scope>NUCLEOTIDE SEQUENCE [LARGE SCALE GENOMIC DNA]</scope>
    <source>
        <strain evidence="12">ATCC 43989 / DSM 5975 / JCM 20966 / LMG 6465 / NBRC 14845 / NCIMB 13405 / ORS 571</strain>
    </source>
</reference>
<feature type="domain" description="ABC transmembrane type-1" evidence="10">
    <location>
        <begin position="82"/>
        <end position="262"/>
    </location>
</feature>
<organism evidence="11 12">
    <name type="scientific">Azorhizobium caulinodans (strain ATCC 43989 / DSM 5975 / JCM 20966 / LMG 6465 / NBRC 14845 / NCIMB 13405 / ORS 571)</name>
    <dbReference type="NCBI Taxonomy" id="438753"/>
    <lineage>
        <taxon>Bacteria</taxon>
        <taxon>Pseudomonadati</taxon>
        <taxon>Pseudomonadota</taxon>
        <taxon>Alphaproteobacteria</taxon>
        <taxon>Hyphomicrobiales</taxon>
        <taxon>Xanthobacteraceae</taxon>
        <taxon>Azorhizobium</taxon>
    </lineage>
</organism>
<dbReference type="RefSeq" id="WP_012171688.1">
    <property type="nucleotide sequence ID" value="NC_009937.1"/>
</dbReference>
<feature type="transmembrane region" description="Helical" evidence="9">
    <location>
        <begin position="31"/>
        <end position="49"/>
    </location>
</feature>
<reference evidence="11 12" key="6">
    <citation type="journal article" date="2011" name="Appl. Environ. Microbiol.">
        <title>Involvement of the azorhizobial chromosome partition gene (parA) in the onset of bacteroid differentiation during Sesbania rostrata stem nodule development.</title>
        <authorList>
            <person name="Liu CT."/>
            <person name="Lee KB."/>
            <person name="Wang YS."/>
            <person name="Peng MH."/>
            <person name="Lee KT."/>
            <person name="Suzuki S."/>
            <person name="Suzuki T."/>
            <person name="Oyaizu H."/>
        </authorList>
    </citation>
    <scope>NUCLEOTIDE SEQUENCE [LARGE SCALE GENOMIC DNA]</scope>
    <source>
        <strain evidence="12">ATCC 43989 / DSM 5975 / JCM 20966 / LMG 6465 / NBRC 14845 / NCIMB 13405 / ORS 571</strain>
    </source>
</reference>
<comment type="subcellular location">
    <subcellularLocation>
        <location evidence="1 9">Cell membrane</location>
        <topology evidence="1 9">Multi-pass membrane protein</topology>
    </subcellularLocation>
</comment>
<dbReference type="AlphaFoldDB" id="A8IC57"/>
<dbReference type="InterPro" id="IPR000515">
    <property type="entry name" value="MetI-like"/>
</dbReference>
<reference evidence="11 12" key="5">
    <citation type="journal article" date="2010" name="Appl. Environ. Microbiol.">
        <title>phrR-like gene praR of Azorhizobium caulinodans ORS571 is essential for symbiosis with Sesbania rostrata and is involved in expression of reb genes.</title>
        <authorList>
            <person name="Akiba N."/>
            <person name="Aono T."/>
            <person name="Toyazaki H."/>
            <person name="Sato S."/>
            <person name="Oyaizu H."/>
        </authorList>
    </citation>
    <scope>NUCLEOTIDE SEQUENCE [LARGE SCALE GENOMIC DNA]</scope>
    <source>
        <strain evidence="12">ATCC 43989 / DSM 5975 / JCM 20966 / LMG 6465 / NBRC 14845 / NCIMB 13405 / ORS 571</strain>
    </source>
</reference>
<gene>
    <name evidence="11" type="ordered locus">AZC_3164</name>
</gene>
<dbReference type="EMBL" id="AP009384">
    <property type="protein sequence ID" value="BAF89162.1"/>
    <property type="molecule type" value="Genomic_DNA"/>
</dbReference>
<reference evidence="11 12" key="1">
    <citation type="journal article" date="2007" name="Appl. Environ. Microbiol.">
        <title>Rhizobial factors required for stem nodule maturation and maintenance in Sesbania rostrata-Azorhizobium caulinodans ORS571 symbiosis.</title>
        <authorList>
            <person name="Suzuki S."/>
            <person name="Aono T."/>
            <person name="Lee KB."/>
            <person name="Suzuki T."/>
            <person name="Liu CT."/>
            <person name="Miwa H."/>
            <person name="Wakao S."/>
            <person name="Iki T."/>
            <person name="Oyaizu H."/>
        </authorList>
    </citation>
    <scope>NUCLEOTIDE SEQUENCE [LARGE SCALE GENOMIC DNA]</scope>
    <source>
        <strain evidence="12">ATCC 43989 / DSM 5975 / JCM 20966 / LMG 6465 / NBRC 14845 / NCIMB 13405 / ORS 571</strain>
    </source>
</reference>
<dbReference type="FunFam" id="1.10.3720.10:FF:000003">
    <property type="entry name" value="Aliphatic sulfonate ABC transporter permease"/>
    <property type="match status" value="1"/>
</dbReference>
<protein>
    <submittedName>
        <fullName evidence="11">ABC transporter permease protein</fullName>
    </submittedName>
</protein>
<feature type="transmembrane region" description="Helical" evidence="9">
    <location>
        <begin position="180"/>
        <end position="198"/>
    </location>
</feature>
<evidence type="ECO:0000256" key="4">
    <source>
        <dbReference type="ARBA" id="ARBA00022475"/>
    </source>
</evidence>
<dbReference type="SUPFAM" id="SSF161098">
    <property type="entry name" value="MetI-like"/>
    <property type="match status" value="1"/>
</dbReference>
<proteinExistence type="inferred from homology"/>
<keyword evidence="7 9" id="KW-0472">Membrane</keyword>
<feature type="transmembrane region" description="Helical" evidence="9">
    <location>
        <begin position="210"/>
        <end position="232"/>
    </location>
</feature>
<evidence type="ECO:0000256" key="3">
    <source>
        <dbReference type="ARBA" id="ARBA00022448"/>
    </source>
</evidence>
<dbReference type="STRING" id="438753.AZC_3164"/>
<sequence length="277" mass="29181">MTLSQAETFSGAAGRAAATPRRTTGWRRWRFALGLLLPVGLALVWEFAVRSGLAQGRLLPPPSRIAEALYGLARSGELAPHIAATLQRIAAGFALGVVAGTALGALSGASGLARTIVDPTLQGLRAIPSIAWVPLFILWLGIFEASKVTLIAVGVFFPVYLGTLGAVMAVDRKIIEVGQVFLFSGPTMVRRILLPAILPHYVTALRAGLGLGWMFVVAAEFMGASEGLGYLLLDGQQLGKPDQIVAAILVFAVLGKATDTLLLTLTRPLLKGYDLDA</sequence>
<dbReference type="Proteomes" id="UP000000270">
    <property type="component" value="Chromosome"/>
</dbReference>
<name>A8IC57_AZOC5</name>
<evidence type="ECO:0000313" key="12">
    <source>
        <dbReference type="Proteomes" id="UP000000270"/>
    </source>
</evidence>
<dbReference type="eggNOG" id="COG0600">
    <property type="taxonomic scope" value="Bacteria"/>
</dbReference>
<feature type="transmembrane region" description="Helical" evidence="9">
    <location>
        <begin position="89"/>
        <end position="112"/>
    </location>
</feature>
<dbReference type="KEGG" id="azc:AZC_3164"/>
<comment type="similarity">
    <text evidence="2 9">Belongs to the binding-protein-dependent transport system permease family.</text>
</comment>
<feature type="transmembrane region" description="Helical" evidence="9">
    <location>
        <begin position="244"/>
        <end position="265"/>
    </location>
</feature>
<keyword evidence="6 9" id="KW-1133">Transmembrane helix</keyword>
<reference evidence="12" key="2">
    <citation type="submission" date="2007-04" db="EMBL/GenBank/DDBJ databases">
        <title>Complete genome sequence of the nitrogen-fixing bacterium Azorhizobium caulinodans ORS571.</title>
        <authorList>
            <person name="Lee K.B."/>
            <person name="Backer P.D."/>
            <person name="Aono T."/>
            <person name="Liu C.T."/>
            <person name="Suzuki S."/>
            <person name="Suzuki T."/>
            <person name="Kaneko T."/>
            <person name="Yamada M."/>
            <person name="Tabata S."/>
            <person name="Kupfer D.M."/>
            <person name="Najar F.Z."/>
            <person name="Wiley G.B."/>
            <person name="Roe B."/>
            <person name="Binnewies T."/>
            <person name="Ussery D."/>
            <person name="Vereecke D."/>
            <person name="Gevers D."/>
            <person name="Holsters M."/>
            <person name="Oyaizu H."/>
        </authorList>
    </citation>
    <scope>NUCLEOTIDE SEQUENCE [LARGE SCALE GENOMIC DNA]</scope>
    <source>
        <strain evidence="12">ATCC 43989 / DSM 5975 / JCM 20966 / LMG 6465 / NBRC 14845 / NCIMB 13405 / ORS 571</strain>
    </source>
</reference>
<feature type="transmembrane region" description="Helical" evidence="9">
    <location>
        <begin position="148"/>
        <end position="168"/>
    </location>
</feature>
<dbReference type="PROSITE" id="PS50928">
    <property type="entry name" value="ABC_TM1"/>
    <property type="match status" value="1"/>
</dbReference>
<evidence type="ECO:0000256" key="8">
    <source>
        <dbReference type="ARBA" id="ARBA00056719"/>
    </source>
</evidence>
<evidence type="ECO:0000256" key="5">
    <source>
        <dbReference type="ARBA" id="ARBA00022692"/>
    </source>
</evidence>
<evidence type="ECO:0000256" key="7">
    <source>
        <dbReference type="ARBA" id="ARBA00023136"/>
    </source>
</evidence>
<dbReference type="PANTHER" id="PTHR30151">
    <property type="entry name" value="ALKANE SULFONATE ABC TRANSPORTER-RELATED, MEMBRANE SUBUNIT"/>
    <property type="match status" value="1"/>
</dbReference>
<dbReference type="GO" id="GO:0042918">
    <property type="term" value="P:alkanesulfonate transmembrane transport"/>
    <property type="evidence" value="ECO:0007669"/>
    <property type="project" value="UniProtKB-ARBA"/>
</dbReference>
<reference evidence="11 12" key="3">
    <citation type="journal article" date="2008" name="BMC Genomics">
        <title>The genome of the versatile nitrogen fixer Azorhizobium caulinodans ORS571.</title>
        <authorList>
            <person name="Lee KB."/>
            <person name="Backer P.D."/>
            <person name="Aono T."/>
            <person name="Liu CT."/>
            <person name="Suzuki S."/>
            <person name="Suzuki T."/>
            <person name="Kaneko T."/>
            <person name="Yamada M."/>
            <person name="Tabata S."/>
            <person name="Kupfer D.M."/>
            <person name="Najar F.Z."/>
            <person name="Wiley G.B."/>
            <person name="Roe B."/>
            <person name="Binnewies T.T."/>
            <person name="Ussery D.W."/>
            <person name="D'Haeze W."/>
            <person name="Herder J.D."/>
            <person name="Gevers D."/>
            <person name="Vereecke D."/>
            <person name="Holsters M."/>
            <person name="Oyaizu H."/>
        </authorList>
    </citation>
    <scope>NUCLEOTIDE SEQUENCE [LARGE SCALE GENOMIC DNA]</scope>
    <source>
        <strain evidence="12">ATCC 43989 / DSM 5975 / JCM 20966 / LMG 6465 / NBRC 14845 / NCIMB 13405 / ORS 571</strain>
    </source>
</reference>
<dbReference type="HOGENOM" id="CLU_046113_1_2_5"/>
<dbReference type="Pfam" id="PF00528">
    <property type="entry name" value="BPD_transp_1"/>
    <property type="match status" value="1"/>
</dbReference>
<dbReference type="PANTHER" id="PTHR30151:SF39">
    <property type="entry name" value="ABC TRANSPORTER PERMEASE PROTEIN"/>
    <property type="match status" value="1"/>
</dbReference>
<accession>A8IC57</accession>
<evidence type="ECO:0000256" key="1">
    <source>
        <dbReference type="ARBA" id="ARBA00004651"/>
    </source>
</evidence>
<keyword evidence="12" id="KW-1185">Reference proteome</keyword>